<dbReference type="SUPFAM" id="SSF51735">
    <property type="entry name" value="NAD(P)-binding Rossmann-fold domains"/>
    <property type="match status" value="1"/>
</dbReference>
<dbReference type="PANTHER" id="PTHR43677">
    <property type="entry name" value="SHORT-CHAIN DEHYDROGENASE/REDUCTASE"/>
    <property type="match status" value="1"/>
</dbReference>
<comment type="caution">
    <text evidence="2">The sequence shown here is derived from an EMBL/GenBank/DDBJ whole genome shotgun (WGS) entry which is preliminary data.</text>
</comment>
<dbReference type="InterPro" id="IPR036291">
    <property type="entry name" value="NAD(P)-bd_dom_sf"/>
</dbReference>
<dbReference type="EMBL" id="QGKR01000172">
    <property type="protein sequence ID" value="PWR09786.1"/>
    <property type="molecule type" value="Genomic_DNA"/>
</dbReference>
<name>A0A317D7Z9_9ACTN</name>
<dbReference type="InterPro" id="IPR051397">
    <property type="entry name" value="Zn-ADH-like_protein"/>
</dbReference>
<reference evidence="2 3" key="1">
    <citation type="submission" date="2018-05" db="EMBL/GenBank/DDBJ databases">
        <title>Micromonospora atacamensis sp. nov., a novel actinobacteria isolated from high altitude Atacama Desert soil.</title>
        <authorList>
            <person name="Carro L."/>
            <person name="Golinska P."/>
            <person name="Klenk H.-P."/>
            <person name="Goodfellow M."/>
        </authorList>
    </citation>
    <scope>NUCLEOTIDE SEQUENCE [LARGE SCALE GENOMIC DNA]</scope>
    <source>
        <strain evidence="2 3">5R2A7</strain>
    </source>
</reference>
<dbReference type="Gene3D" id="3.90.180.10">
    <property type="entry name" value="Medium-chain alcohol dehydrogenases, catalytic domain"/>
    <property type="match status" value="1"/>
</dbReference>
<dbReference type="Proteomes" id="UP000245410">
    <property type="component" value="Unassembled WGS sequence"/>
</dbReference>
<dbReference type="GO" id="GO:0016491">
    <property type="term" value="F:oxidoreductase activity"/>
    <property type="evidence" value="ECO:0007669"/>
    <property type="project" value="InterPro"/>
</dbReference>
<dbReference type="PANTHER" id="PTHR43677:SF4">
    <property type="entry name" value="QUINONE OXIDOREDUCTASE-LIKE PROTEIN 2"/>
    <property type="match status" value="1"/>
</dbReference>
<dbReference type="InterPro" id="IPR020843">
    <property type="entry name" value="ER"/>
</dbReference>
<dbReference type="AlphaFoldDB" id="A0A317D7Z9"/>
<dbReference type="OrthoDB" id="4330785at2"/>
<sequence length="321" mass="31778">MIRAALLTACGTPPTIVERPAPVPEDGEVTVTVEAVPITPLDVLCATGTSYFGRPTTPYVPGVQGVGRLADGNAVWFGTSAGMRPGVDGSMATTVAVPSADVVALPPDVPLTLLAALGLSAVAAHAALTHAGDLAAGEQVVVLGAGGVVGQAAVQLALLGGARRVIAVARSASARARAEALGAAVSVPLFPDDDVASMADRLRDAADGPVDLVLDPVFGVPAAAALRVLRPGGRLVNLGSAAGATAPIESAVLRSGSLRMIGYTNNGLSTAQRAAALAVVAGHAAAGRLTVDHEIVPFASVGDAWSRQDAGATSGRIVLAL</sequence>
<evidence type="ECO:0000313" key="3">
    <source>
        <dbReference type="Proteomes" id="UP000245410"/>
    </source>
</evidence>
<dbReference type="SMART" id="SM00829">
    <property type="entry name" value="PKS_ER"/>
    <property type="match status" value="1"/>
</dbReference>
<dbReference type="SUPFAM" id="SSF50129">
    <property type="entry name" value="GroES-like"/>
    <property type="match status" value="1"/>
</dbReference>
<proteinExistence type="predicted"/>
<evidence type="ECO:0000313" key="2">
    <source>
        <dbReference type="EMBL" id="PWR09786.1"/>
    </source>
</evidence>
<dbReference type="InterPro" id="IPR013149">
    <property type="entry name" value="ADH-like_C"/>
</dbReference>
<keyword evidence="3" id="KW-1185">Reference proteome</keyword>
<organism evidence="2 3">
    <name type="scientific">Micromonospora acroterricola</name>
    <dbReference type="NCBI Taxonomy" id="2202421"/>
    <lineage>
        <taxon>Bacteria</taxon>
        <taxon>Bacillati</taxon>
        <taxon>Actinomycetota</taxon>
        <taxon>Actinomycetes</taxon>
        <taxon>Micromonosporales</taxon>
        <taxon>Micromonosporaceae</taxon>
        <taxon>Micromonospora</taxon>
    </lineage>
</organism>
<feature type="domain" description="Enoyl reductase (ER)" evidence="1">
    <location>
        <begin position="11"/>
        <end position="319"/>
    </location>
</feature>
<accession>A0A317D7Z9</accession>
<dbReference type="RefSeq" id="WP_109817298.1">
    <property type="nucleotide sequence ID" value="NZ_QGKR01000172.1"/>
</dbReference>
<evidence type="ECO:0000259" key="1">
    <source>
        <dbReference type="SMART" id="SM00829"/>
    </source>
</evidence>
<dbReference type="InterPro" id="IPR011032">
    <property type="entry name" value="GroES-like_sf"/>
</dbReference>
<dbReference type="Pfam" id="PF00107">
    <property type="entry name" value="ADH_zinc_N"/>
    <property type="match status" value="1"/>
</dbReference>
<gene>
    <name evidence="2" type="ORF">DKT68_10915</name>
</gene>
<dbReference type="Gene3D" id="3.40.50.720">
    <property type="entry name" value="NAD(P)-binding Rossmann-like Domain"/>
    <property type="match status" value="1"/>
</dbReference>
<protein>
    <submittedName>
        <fullName evidence="2">NADPH:quinone reductase</fullName>
    </submittedName>
</protein>